<name>A0A3M7S9K4_BRAPC</name>
<proteinExistence type="predicted"/>
<protein>
    <submittedName>
        <fullName evidence="1">Uncharacterized protein</fullName>
    </submittedName>
</protein>
<evidence type="ECO:0000313" key="2">
    <source>
        <dbReference type="Proteomes" id="UP000276133"/>
    </source>
</evidence>
<keyword evidence="2" id="KW-1185">Reference proteome</keyword>
<dbReference type="EMBL" id="REGN01001795">
    <property type="protein sequence ID" value="RNA32462.1"/>
    <property type="molecule type" value="Genomic_DNA"/>
</dbReference>
<dbReference type="Proteomes" id="UP000276133">
    <property type="component" value="Unassembled WGS sequence"/>
</dbReference>
<gene>
    <name evidence="1" type="ORF">BpHYR1_004470</name>
</gene>
<comment type="caution">
    <text evidence="1">The sequence shown here is derived from an EMBL/GenBank/DDBJ whole genome shotgun (WGS) entry which is preliminary data.</text>
</comment>
<evidence type="ECO:0000313" key="1">
    <source>
        <dbReference type="EMBL" id="RNA32462.1"/>
    </source>
</evidence>
<dbReference type="AlphaFoldDB" id="A0A3M7S9K4"/>
<reference evidence="1 2" key="1">
    <citation type="journal article" date="2018" name="Sci. Rep.">
        <title>Genomic signatures of local adaptation to the degree of environmental predictability in rotifers.</title>
        <authorList>
            <person name="Franch-Gras L."/>
            <person name="Hahn C."/>
            <person name="Garcia-Roger E.M."/>
            <person name="Carmona M.J."/>
            <person name="Serra M."/>
            <person name="Gomez A."/>
        </authorList>
    </citation>
    <scope>NUCLEOTIDE SEQUENCE [LARGE SCALE GENOMIC DNA]</scope>
    <source>
        <strain evidence="1">HYR1</strain>
    </source>
</reference>
<accession>A0A3M7S9K4</accession>
<organism evidence="1 2">
    <name type="scientific">Brachionus plicatilis</name>
    <name type="common">Marine rotifer</name>
    <name type="synonym">Brachionus muelleri</name>
    <dbReference type="NCBI Taxonomy" id="10195"/>
    <lineage>
        <taxon>Eukaryota</taxon>
        <taxon>Metazoa</taxon>
        <taxon>Spiralia</taxon>
        <taxon>Gnathifera</taxon>
        <taxon>Rotifera</taxon>
        <taxon>Eurotatoria</taxon>
        <taxon>Monogononta</taxon>
        <taxon>Pseudotrocha</taxon>
        <taxon>Ploima</taxon>
        <taxon>Brachionidae</taxon>
        <taxon>Brachionus</taxon>
    </lineage>
</organism>
<sequence>MTRKLVLLKKKQGDKIQNRKKILPYSIWSHKNSITRDTLFDQSISNKFSTLDHKCDRTNFLIQAAVVINFPLALSSMKCKYCLMVHCVSTSTSK</sequence>